<dbReference type="PANTHER" id="PTHR40517">
    <property type="entry name" value="METAL-DEPENDENT PHOSPHOHYDROLASE, HD SUPERFAMILY-RELATED"/>
    <property type="match status" value="1"/>
</dbReference>
<evidence type="ECO:0000313" key="1">
    <source>
        <dbReference type="EMBL" id="QQO09225.1"/>
    </source>
</evidence>
<protein>
    <submittedName>
        <fullName evidence="1">Phosphohydrolase</fullName>
    </submittedName>
</protein>
<reference evidence="1" key="1">
    <citation type="submission" date="2021-01" db="EMBL/GenBank/DDBJ databases">
        <title>Description of Breznakiella homolactica.</title>
        <authorList>
            <person name="Song Y."/>
            <person name="Brune A."/>
        </authorList>
    </citation>
    <scope>NUCLEOTIDE SEQUENCE</scope>
    <source>
        <strain evidence="1">RmG30</strain>
    </source>
</reference>
<gene>
    <name evidence="1" type="ORF">JFL75_20215</name>
</gene>
<name>A0A7T7XMS2_9SPIR</name>
<dbReference type="EMBL" id="CP067089">
    <property type="protein sequence ID" value="QQO09225.1"/>
    <property type="molecule type" value="Genomic_DNA"/>
</dbReference>
<dbReference type="PANTHER" id="PTHR40517:SF1">
    <property type="entry name" value="METAL-DEPENDENT PHOSPHOHYDROLASE, HD SUPERFAMILY-RELATED"/>
    <property type="match status" value="1"/>
</dbReference>
<dbReference type="RefSeq" id="WP_215626531.1">
    <property type="nucleotide sequence ID" value="NZ_CP067089.2"/>
</dbReference>
<dbReference type="SUPFAM" id="SSF109604">
    <property type="entry name" value="HD-domain/PDEase-like"/>
    <property type="match status" value="1"/>
</dbReference>
<dbReference type="KEGG" id="bhc:JFL75_20215"/>
<keyword evidence="2" id="KW-1185">Reference proteome</keyword>
<dbReference type="InterPro" id="IPR039967">
    <property type="entry name" value="MJ1020-like"/>
</dbReference>
<dbReference type="AlphaFoldDB" id="A0A7T7XMS2"/>
<accession>A0A7T7XMS2</accession>
<dbReference type="Proteomes" id="UP000595917">
    <property type="component" value="Chromosome"/>
</dbReference>
<sequence>MRSPKEVSLDNKIISAVSQFSLTGKAEEAAKLILGDDEIQAMQEYANVVSIKRLNYNDHGPVHMRTVALNCVIMSGLLKKAGITTSLEREECGTFEDSLVAMLLSASLHDLGMTIGRQDHELHSAYLSYPIIDRILREVYPDDIQMRVIVRSLAIEGIAGHMGGRTVHSLEAGVILIADGCDMKKGRARIPMAIANGPKVGDIHKYSANSIEDVLLSEGKEKPIRIEVLMSSEVGLFQVEEVLLGKIAASTVKNYVELYAVVENGAPKRYM</sequence>
<organism evidence="1 2">
    <name type="scientific">Breznakiella homolactica</name>
    <dbReference type="NCBI Taxonomy" id="2798577"/>
    <lineage>
        <taxon>Bacteria</taxon>
        <taxon>Pseudomonadati</taxon>
        <taxon>Spirochaetota</taxon>
        <taxon>Spirochaetia</taxon>
        <taxon>Spirochaetales</taxon>
        <taxon>Breznakiellaceae</taxon>
        <taxon>Breznakiella</taxon>
    </lineage>
</organism>
<evidence type="ECO:0000313" key="2">
    <source>
        <dbReference type="Proteomes" id="UP000595917"/>
    </source>
</evidence>
<proteinExistence type="predicted"/>
<dbReference type="Gene3D" id="1.10.3210.10">
    <property type="entry name" value="Hypothetical protein af1432"/>
    <property type="match status" value="1"/>
</dbReference>